<accession>A0A8T3AE64</accession>
<evidence type="ECO:0008006" key="3">
    <source>
        <dbReference type="Google" id="ProtNLM"/>
    </source>
</evidence>
<gene>
    <name evidence="1" type="ORF">KFK09_024809</name>
</gene>
<organism evidence="1 2">
    <name type="scientific">Dendrobium nobile</name>
    <name type="common">Orchid</name>
    <dbReference type="NCBI Taxonomy" id="94219"/>
    <lineage>
        <taxon>Eukaryota</taxon>
        <taxon>Viridiplantae</taxon>
        <taxon>Streptophyta</taxon>
        <taxon>Embryophyta</taxon>
        <taxon>Tracheophyta</taxon>
        <taxon>Spermatophyta</taxon>
        <taxon>Magnoliopsida</taxon>
        <taxon>Liliopsida</taxon>
        <taxon>Asparagales</taxon>
        <taxon>Orchidaceae</taxon>
        <taxon>Epidendroideae</taxon>
        <taxon>Malaxideae</taxon>
        <taxon>Dendrobiinae</taxon>
        <taxon>Dendrobium</taxon>
    </lineage>
</organism>
<name>A0A8T3AE64_DENNO</name>
<dbReference type="EMBL" id="JAGYWB010000017">
    <property type="protein sequence ID" value="KAI0494667.1"/>
    <property type="molecule type" value="Genomic_DNA"/>
</dbReference>
<dbReference type="OrthoDB" id="689502at2759"/>
<dbReference type="PANTHER" id="PTHR47481:SF31">
    <property type="entry name" value="OS01G0873500 PROTEIN"/>
    <property type="match status" value="1"/>
</dbReference>
<proteinExistence type="predicted"/>
<comment type="caution">
    <text evidence="1">The sequence shown here is derived from an EMBL/GenBank/DDBJ whole genome shotgun (WGS) entry which is preliminary data.</text>
</comment>
<evidence type="ECO:0000313" key="1">
    <source>
        <dbReference type="EMBL" id="KAI0494667.1"/>
    </source>
</evidence>
<dbReference type="AlphaFoldDB" id="A0A8T3AE64"/>
<reference evidence="1" key="1">
    <citation type="journal article" date="2022" name="Front. Genet.">
        <title>Chromosome-Scale Assembly of the Dendrobium nobile Genome Provides Insights Into the Molecular Mechanism of the Biosynthesis of the Medicinal Active Ingredient of Dendrobium.</title>
        <authorList>
            <person name="Xu Q."/>
            <person name="Niu S.-C."/>
            <person name="Li K.-L."/>
            <person name="Zheng P.-J."/>
            <person name="Zhang X.-J."/>
            <person name="Jia Y."/>
            <person name="Liu Y."/>
            <person name="Niu Y.-X."/>
            <person name="Yu L.-H."/>
            <person name="Chen D.-F."/>
            <person name="Zhang G.-Q."/>
        </authorList>
    </citation>
    <scope>NUCLEOTIDE SEQUENCE</scope>
    <source>
        <tissue evidence="1">Leaf</tissue>
    </source>
</reference>
<dbReference type="Proteomes" id="UP000829196">
    <property type="component" value="Unassembled WGS sequence"/>
</dbReference>
<protein>
    <recommendedName>
        <fullName evidence="3">Retrovirus-related Pol polyprotein from transposon TNT 1-94</fullName>
    </recommendedName>
</protein>
<keyword evidence="2" id="KW-1185">Reference proteome</keyword>
<dbReference type="PANTHER" id="PTHR47481">
    <property type="match status" value="1"/>
</dbReference>
<sequence>MGSHRSEHRHSYMFFYLGDSPYVVNLESTAEIWLTLQTRFQSTNSSKVTQLKNELHNVSLKNSTMTQYLSEIKSLVDQIAVAGSTVDTEYIILYILKGLPPSYQSFKTVIQTMLTPISLDQLYPLLLSEEINLAFDTASLPPANDPSTALVSYRGRGRRTRTKNYANQTTTPRSTTPAITCQIKKGHSAQIYWHRLNTQYVPPAKKIQNTALVASSDNLPTNWYLDYDASLHLTNSLETLSLSAPYQGFDSITIGDGRSVNIAHPGSGLLPTPSRKLYLSNILHTPSF</sequence>
<dbReference type="Pfam" id="PF14223">
    <property type="entry name" value="Retrotran_gag_2"/>
    <property type="match status" value="1"/>
</dbReference>
<evidence type="ECO:0000313" key="2">
    <source>
        <dbReference type="Proteomes" id="UP000829196"/>
    </source>
</evidence>